<organism evidence="2 3">
    <name type="scientific">Owenia fusiformis</name>
    <name type="common">Polychaete worm</name>
    <dbReference type="NCBI Taxonomy" id="6347"/>
    <lineage>
        <taxon>Eukaryota</taxon>
        <taxon>Metazoa</taxon>
        <taxon>Spiralia</taxon>
        <taxon>Lophotrochozoa</taxon>
        <taxon>Annelida</taxon>
        <taxon>Polychaeta</taxon>
        <taxon>Sedentaria</taxon>
        <taxon>Canalipalpata</taxon>
        <taxon>Sabellida</taxon>
        <taxon>Oweniida</taxon>
        <taxon>Oweniidae</taxon>
        <taxon>Owenia</taxon>
    </lineage>
</organism>
<sequence length="172" mass="19026">KDEVLEPIMFSVYDPALNTDVFTRQQVPLKVNYAVTCHKTQASTLPKVVVHCDNVNMPGQLGVAIGRVRRKEDVKLVNFRPNCIVRQPMHVLNFIRTVKEQNVEDTLKRDLTCCTGKKWQTATTSHSSFAHPPPSDPPTTPHSTLPPLPHSATLAATHSDIHPSSHSVPPTA</sequence>
<feature type="compositionally biased region" description="Pro residues" evidence="1">
    <location>
        <begin position="131"/>
        <end position="149"/>
    </location>
</feature>
<evidence type="ECO:0000313" key="3">
    <source>
        <dbReference type="Proteomes" id="UP000749559"/>
    </source>
</evidence>
<dbReference type="EMBL" id="CAIIXF020000002">
    <property type="protein sequence ID" value="CAH1777182.1"/>
    <property type="molecule type" value="Genomic_DNA"/>
</dbReference>
<feature type="non-terminal residue" evidence="2">
    <location>
        <position position="172"/>
    </location>
</feature>
<feature type="non-terminal residue" evidence="2">
    <location>
        <position position="1"/>
    </location>
</feature>
<dbReference type="AlphaFoldDB" id="A0A8S4N873"/>
<reference evidence="2" key="1">
    <citation type="submission" date="2022-03" db="EMBL/GenBank/DDBJ databases">
        <authorList>
            <person name="Martin C."/>
        </authorList>
    </citation>
    <scope>NUCLEOTIDE SEQUENCE</scope>
</reference>
<proteinExistence type="predicted"/>
<comment type="caution">
    <text evidence="2">The sequence shown here is derived from an EMBL/GenBank/DDBJ whole genome shotgun (WGS) entry which is preliminary data.</text>
</comment>
<name>A0A8S4N873_OWEFU</name>
<dbReference type="InterPro" id="IPR051055">
    <property type="entry name" value="PIF1_helicase"/>
</dbReference>
<evidence type="ECO:0000313" key="2">
    <source>
        <dbReference type="EMBL" id="CAH1777182.1"/>
    </source>
</evidence>
<accession>A0A8S4N873</accession>
<feature type="region of interest" description="Disordered" evidence="1">
    <location>
        <begin position="123"/>
        <end position="172"/>
    </location>
</feature>
<gene>
    <name evidence="2" type="ORF">OFUS_LOCUS4253</name>
</gene>
<protein>
    <submittedName>
        <fullName evidence="2">Uncharacterized protein</fullName>
    </submittedName>
</protein>
<evidence type="ECO:0000256" key="1">
    <source>
        <dbReference type="SAM" id="MobiDB-lite"/>
    </source>
</evidence>
<dbReference type="OrthoDB" id="10069494at2759"/>
<dbReference type="PANTHER" id="PTHR47642">
    <property type="entry name" value="ATP-DEPENDENT DNA HELICASE"/>
    <property type="match status" value="1"/>
</dbReference>
<keyword evidence="3" id="KW-1185">Reference proteome</keyword>
<feature type="compositionally biased region" description="Polar residues" evidence="1">
    <location>
        <begin position="162"/>
        <end position="172"/>
    </location>
</feature>
<dbReference type="Proteomes" id="UP000749559">
    <property type="component" value="Unassembled WGS sequence"/>
</dbReference>